<sequence>MESKIMGYQCQKCGKIHYPFHLRCSSCGGRDFELCDLPDEGVLLTFTRLSALPEGYDVRTLNLGIVELSNGVRVTGQVLTDNMKIGMRVKVTVGTVREIMGEPVAGFQFLAT</sequence>
<evidence type="ECO:0000259" key="1">
    <source>
        <dbReference type="Pfam" id="PF01796"/>
    </source>
</evidence>
<dbReference type="InterPro" id="IPR052513">
    <property type="entry name" value="Thioester_dehydratase-like"/>
</dbReference>
<feature type="domain" description="ChsH2 rubredoxin-like zinc ribbon" evidence="2">
    <location>
        <begin position="2"/>
        <end position="33"/>
    </location>
</feature>
<name>A0A6V8NQ41_9ACTN</name>
<dbReference type="EMBL" id="BLRV01000052">
    <property type="protein sequence ID" value="GFP21470.1"/>
    <property type="molecule type" value="Genomic_DNA"/>
</dbReference>
<reference evidence="3 4" key="1">
    <citation type="journal article" date="2020" name="Front. Microbiol.">
        <title>Single-cell genomics of novel Actinobacteria with the Wood-Ljungdahl pathway discovered in a serpentinizing system.</title>
        <authorList>
            <person name="Merino N."/>
            <person name="Kawai M."/>
            <person name="Boyd E.S."/>
            <person name="Colman D.R."/>
            <person name="McGlynn S.E."/>
            <person name="Nealson K.H."/>
            <person name="Kurokawa K."/>
            <person name="Hongoh Y."/>
        </authorList>
    </citation>
    <scope>NUCLEOTIDE SEQUENCE [LARGE SCALE GENOMIC DNA]</scope>
    <source>
        <strain evidence="3 4">S06</strain>
    </source>
</reference>
<dbReference type="SUPFAM" id="SSF50249">
    <property type="entry name" value="Nucleic acid-binding proteins"/>
    <property type="match status" value="1"/>
</dbReference>
<dbReference type="Proteomes" id="UP000580051">
    <property type="component" value="Unassembled WGS sequence"/>
</dbReference>
<dbReference type="InterPro" id="IPR022002">
    <property type="entry name" value="ChsH2_Znr"/>
</dbReference>
<organism evidence="3 4">
    <name type="scientific">Candidatus Hakubella thermalkaliphila</name>
    <dbReference type="NCBI Taxonomy" id="2754717"/>
    <lineage>
        <taxon>Bacteria</taxon>
        <taxon>Bacillati</taxon>
        <taxon>Actinomycetota</taxon>
        <taxon>Actinomycetota incertae sedis</taxon>
        <taxon>Candidatus Hakubellales</taxon>
        <taxon>Candidatus Hakubellaceae</taxon>
        <taxon>Candidatus Hakubella</taxon>
    </lineage>
</organism>
<evidence type="ECO:0000313" key="3">
    <source>
        <dbReference type="EMBL" id="GFP21470.1"/>
    </source>
</evidence>
<comment type="caution">
    <text evidence="3">The sequence shown here is derived from an EMBL/GenBank/DDBJ whole genome shotgun (WGS) entry which is preliminary data.</text>
</comment>
<protein>
    <recommendedName>
        <fullName evidence="5">DUF35 domain-containing protein</fullName>
    </recommendedName>
</protein>
<dbReference type="InterPro" id="IPR012340">
    <property type="entry name" value="NA-bd_OB-fold"/>
</dbReference>
<feature type="domain" description="ChsH2 C-terminal OB-fold" evidence="1">
    <location>
        <begin position="36"/>
        <end position="92"/>
    </location>
</feature>
<dbReference type="InterPro" id="IPR002878">
    <property type="entry name" value="ChsH2_C"/>
</dbReference>
<dbReference type="AlphaFoldDB" id="A0A6V8NQ41"/>
<proteinExistence type="predicted"/>
<evidence type="ECO:0000313" key="4">
    <source>
        <dbReference type="Proteomes" id="UP000580051"/>
    </source>
</evidence>
<evidence type="ECO:0000259" key="2">
    <source>
        <dbReference type="Pfam" id="PF12172"/>
    </source>
</evidence>
<dbReference type="RefSeq" id="WP_176226609.1">
    <property type="nucleotide sequence ID" value="NZ_BLRV01000052.1"/>
</dbReference>
<evidence type="ECO:0008006" key="5">
    <source>
        <dbReference type="Google" id="ProtNLM"/>
    </source>
</evidence>
<dbReference type="Pfam" id="PF01796">
    <property type="entry name" value="OB_ChsH2_C"/>
    <property type="match status" value="1"/>
</dbReference>
<dbReference type="PANTHER" id="PTHR34075:SF5">
    <property type="entry name" value="BLR3430 PROTEIN"/>
    <property type="match status" value="1"/>
</dbReference>
<gene>
    <name evidence="3" type="ORF">HKBW3S06_00697</name>
</gene>
<accession>A0A6V8NQ41</accession>
<dbReference type="Pfam" id="PF12172">
    <property type="entry name" value="zf-ChsH2"/>
    <property type="match status" value="1"/>
</dbReference>
<dbReference type="PANTHER" id="PTHR34075">
    <property type="entry name" value="BLR3430 PROTEIN"/>
    <property type="match status" value="1"/>
</dbReference>